<evidence type="ECO:0000256" key="2">
    <source>
        <dbReference type="ARBA" id="ARBA00023136"/>
    </source>
</evidence>
<feature type="compositionally biased region" description="Basic and acidic residues" evidence="3">
    <location>
        <begin position="1"/>
        <end position="11"/>
    </location>
</feature>
<keyword evidence="2 4" id="KW-0472">Membrane</keyword>
<evidence type="ECO:0008006" key="7">
    <source>
        <dbReference type="Google" id="ProtNLM"/>
    </source>
</evidence>
<evidence type="ECO:0000313" key="5">
    <source>
        <dbReference type="EMBL" id="MEU6820854.1"/>
    </source>
</evidence>
<proteinExistence type="predicted"/>
<keyword evidence="6" id="KW-1185">Reference proteome</keyword>
<sequence>MSAGLEPRHAAVPDTAESDSDSDTEASSYAHRRRGGRTPGALIPVLVLAALLLTGGTLMALTARTADTPAAANRALTDSEQTRRVIADVSDALTAVFTYTPDDLATTERRAHDVLRGKAAEDYRALFGKLRRQVGKQELSLTTQVVRAGAVELTGDDARLLVFLDQRAERKGAKATTAAAQLSIVARRDDGHWTITDIKAR</sequence>
<keyword evidence="4" id="KW-1133">Transmembrane helix</keyword>
<comment type="caution">
    <text evidence="5">The sequence shown here is derived from an EMBL/GenBank/DDBJ whole genome shotgun (WGS) entry which is preliminary data.</text>
</comment>
<name>A0ABV3BIL7_9ACTN</name>
<dbReference type="PANTHER" id="PTHR37042:SF4">
    <property type="entry name" value="OUTER MEMBRANE PROTEIN RV1973"/>
    <property type="match status" value="1"/>
</dbReference>
<comment type="subcellular location">
    <subcellularLocation>
        <location evidence="1">Membrane</location>
    </subcellularLocation>
</comment>
<feature type="region of interest" description="Disordered" evidence="3">
    <location>
        <begin position="1"/>
        <end position="35"/>
    </location>
</feature>
<evidence type="ECO:0000256" key="1">
    <source>
        <dbReference type="ARBA" id="ARBA00004370"/>
    </source>
</evidence>
<reference evidence="5 6" key="1">
    <citation type="submission" date="2024-06" db="EMBL/GenBank/DDBJ databases">
        <title>The Natural Products Discovery Center: Release of the First 8490 Sequenced Strains for Exploring Actinobacteria Biosynthetic Diversity.</title>
        <authorList>
            <person name="Kalkreuter E."/>
            <person name="Kautsar S.A."/>
            <person name="Yang D."/>
            <person name="Bader C.D."/>
            <person name="Teijaro C.N."/>
            <person name="Fluegel L."/>
            <person name="Davis C.M."/>
            <person name="Simpson J.R."/>
            <person name="Lauterbach L."/>
            <person name="Steele A.D."/>
            <person name="Gui C."/>
            <person name="Meng S."/>
            <person name="Li G."/>
            <person name="Viehrig K."/>
            <person name="Ye F."/>
            <person name="Su P."/>
            <person name="Kiefer A.F."/>
            <person name="Nichols A."/>
            <person name="Cepeda A.J."/>
            <person name="Yan W."/>
            <person name="Fan B."/>
            <person name="Jiang Y."/>
            <person name="Adhikari A."/>
            <person name="Zheng C.-J."/>
            <person name="Schuster L."/>
            <person name="Cowan T.M."/>
            <person name="Smanski M.J."/>
            <person name="Chevrette M.G."/>
            <person name="De Carvalho L.P.S."/>
            <person name="Shen B."/>
        </authorList>
    </citation>
    <scope>NUCLEOTIDE SEQUENCE [LARGE SCALE GENOMIC DNA]</scope>
    <source>
        <strain evidence="5 6">NPDC046838</strain>
    </source>
</reference>
<protein>
    <recommendedName>
        <fullName evidence="7">Mce-associated membrane protein</fullName>
    </recommendedName>
</protein>
<gene>
    <name evidence="5" type="ORF">ABZ921_09510</name>
</gene>
<evidence type="ECO:0000256" key="3">
    <source>
        <dbReference type="SAM" id="MobiDB-lite"/>
    </source>
</evidence>
<accession>A0ABV3BIL7</accession>
<evidence type="ECO:0000313" key="6">
    <source>
        <dbReference type="Proteomes" id="UP001551176"/>
    </source>
</evidence>
<dbReference type="RefSeq" id="WP_359346719.1">
    <property type="nucleotide sequence ID" value="NZ_JBEYXV010000004.1"/>
</dbReference>
<keyword evidence="4" id="KW-0812">Transmembrane</keyword>
<organism evidence="5 6">
    <name type="scientific">Streptomyces atriruber</name>
    <dbReference type="NCBI Taxonomy" id="545121"/>
    <lineage>
        <taxon>Bacteria</taxon>
        <taxon>Bacillati</taxon>
        <taxon>Actinomycetota</taxon>
        <taxon>Actinomycetes</taxon>
        <taxon>Kitasatosporales</taxon>
        <taxon>Streptomycetaceae</taxon>
        <taxon>Streptomyces</taxon>
    </lineage>
</organism>
<dbReference type="EMBL" id="JBEYXV010000004">
    <property type="protein sequence ID" value="MEU6820854.1"/>
    <property type="molecule type" value="Genomic_DNA"/>
</dbReference>
<evidence type="ECO:0000256" key="4">
    <source>
        <dbReference type="SAM" id="Phobius"/>
    </source>
</evidence>
<feature type="transmembrane region" description="Helical" evidence="4">
    <location>
        <begin position="41"/>
        <end position="61"/>
    </location>
</feature>
<dbReference type="PANTHER" id="PTHR37042">
    <property type="entry name" value="OUTER MEMBRANE PROTEIN RV1973"/>
    <property type="match status" value="1"/>
</dbReference>
<dbReference type="Proteomes" id="UP001551176">
    <property type="component" value="Unassembled WGS sequence"/>
</dbReference>